<dbReference type="Proteomes" id="UP000886611">
    <property type="component" value="Unassembled WGS sequence"/>
</dbReference>
<protein>
    <submittedName>
        <fullName evidence="2">RTXE polymerase</fullName>
    </submittedName>
</protein>
<feature type="non-terminal residue" evidence="2">
    <location>
        <position position="1"/>
    </location>
</feature>
<proteinExistence type="predicted"/>
<dbReference type="InterPro" id="IPR043502">
    <property type="entry name" value="DNA/RNA_pol_sf"/>
</dbReference>
<organism evidence="2 3">
    <name type="scientific">Polypterus senegalus</name>
    <name type="common">Senegal bichir</name>
    <dbReference type="NCBI Taxonomy" id="55291"/>
    <lineage>
        <taxon>Eukaryota</taxon>
        <taxon>Metazoa</taxon>
        <taxon>Chordata</taxon>
        <taxon>Craniata</taxon>
        <taxon>Vertebrata</taxon>
        <taxon>Euteleostomi</taxon>
        <taxon>Actinopterygii</taxon>
        <taxon>Polypteriformes</taxon>
        <taxon>Polypteridae</taxon>
        <taxon>Polypterus</taxon>
    </lineage>
</organism>
<dbReference type="InterPro" id="IPR000477">
    <property type="entry name" value="RT_dom"/>
</dbReference>
<dbReference type="PANTHER" id="PTHR33332">
    <property type="entry name" value="REVERSE TRANSCRIPTASE DOMAIN-CONTAINING PROTEIN"/>
    <property type="match status" value="1"/>
</dbReference>
<feature type="non-terminal residue" evidence="2">
    <location>
        <position position="236"/>
    </location>
</feature>
<evidence type="ECO:0000313" key="2">
    <source>
        <dbReference type="EMBL" id="KAG2462775.1"/>
    </source>
</evidence>
<dbReference type="PROSITE" id="PS50878">
    <property type="entry name" value="RT_POL"/>
    <property type="match status" value="1"/>
</dbReference>
<sequence length="236" mass="26195">MGCLSQFHCITVKEVEGIIQRMRPSTCSLDPFPTPLVKSNVSDLSPLIADIINNSLQSGLVSLALKIAIIRPHLKKSSLDSEVLANYRPISNLAFLSKVLEKVVLVQLQDHLKKFNLFEKFQSSFRTSHSTETALVRVTNDLLMAADQGSSSLLILLDLTAAFDTIDHNILLHCLHYMIGLSGFALEWFESYLTDRAEYVAPGDAKSRTHTVTCGFLYATPGPHHPQAWSFIPLLC</sequence>
<comment type="caution">
    <text evidence="2">The sequence shown here is derived from an EMBL/GenBank/DDBJ whole genome shotgun (WGS) entry which is preliminary data.</text>
</comment>
<accession>A0A8X7X8C1</accession>
<reference evidence="2 3" key="1">
    <citation type="journal article" date="2021" name="Cell">
        <title>Tracing the genetic footprints of vertebrate landing in non-teleost ray-finned fishes.</title>
        <authorList>
            <person name="Bi X."/>
            <person name="Wang K."/>
            <person name="Yang L."/>
            <person name="Pan H."/>
            <person name="Jiang H."/>
            <person name="Wei Q."/>
            <person name="Fang M."/>
            <person name="Yu H."/>
            <person name="Zhu C."/>
            <person name="Cai Y."/>
            <person name="He Y."/>
            <person name="Gan X."/>
            <person name="Zeng H."/>
            <person name="Yu D."/>
            <person name="Zhu Y."/>
            <person name="Jiang H."/>
            <person name="Qiu Q."/>
            <person name="Yang H."/>
            <person name="Zhang Y.E."/>
            <person name="Wang W."/>
            <person name="Zhu M."/>
            <person name="He S."/>
            <person name="Zhang G."/>
        </authorList>
    </citation>
    <scope>NUCLEOTIDE SEQUENCE [LARGE SCALE GENOMIC DNA]</scope>
    <source>
        <strain evidence="2">Bchr_013</strain>
    </source>
</reference>
<gene>
    <name evidence="2" type="ORF">GTO96_0000460</name>
</gene>
<keyword evidence="3" id="KW-1185">Reference proteome</keyword>
<feature type="domain" description="Reverse transcriptase" evidence="1">
    <location>
        <begin position="54"/>
        <end position="236"/>
    </location>
</feature>
<evidence type="ECO:0000313" key="3">
    <source>
        <dbReference type="Proteomes" id="UP000886611"/>
    </source>
</evidence>
<dbReference type="EMBL" id="JAATIS010004040">
    <property type="protein sequence ID" value="KAG2462775.1"/>
    <property type="molecule type" value="Genomic_DNA"/>
</dbReference>
<name>A0A8X7X8C1_POLSE</name>
<dbReference type="AlphaFoldDB" id="A0A8X7X8C1"/>
<dbReference type="Pfam" id="PF00078">
    <property type="entry name" value="RVT_1"/>
    <property type="match status" value="1"/>
</dbReference>
<dbReference type="SUPFAM" id="SSF56672">
    <property type="entry name" value="DNA/RNA polymerases"/>
    <property type="match status" value="1"/>
</dbReference>
<evidence type="ECO:0000259" key="1">
    <source>
        <dbReference type="PROSITE" id="PS50878"/>
    </source>
</evidence>